<evidence type="ECO:0008006" key="3">
    <source>
        <dbReference type="Google" id="ProtNLM"/>
    </source>
</evidence>
<dbReference type="Gene3D" id="1.25.40.10">
    <property type="entry name" value="Tetratricopeptide repeat domain"/>
    <property type="match status" value="1"/>
</dbReference>
<proteinExistence type="predicted"/>
<evidence type="ECO:0000313" key="2">
    <source>
        <dbReference type="Proteomes" id="UP000515708"/>
    </source>
</evidence>
<dbReference type="SUPFAM" id="SSF81901">
    <property type="entry name" value="HCP-like"/>
    <property type="match status" value="1"/>
</dbReference>
<dbReference type="RefSeq" id="WP_182254094.1">
    <property type="nucleotide sequence ID" value="NZ_CP043732.1"/>
</dbReference>
<accession>A0A7D8AA01</accession>
<dbReference type="Proteomes" id="UP000515708">
    <property type="component" value="Chromosome"/>
</dbReference>
<sequence>MEYAAVLTEGGKYAEARVVLEALMRAGVYGAALRLGNLLDDILGDTDAAVDAYAEGVQSGDAHAAYNLGALFYRDADYVESERYFELAREMGDTTEHPDFG</sequence>
<evidence type="ECO:0000313" key="1">
    <source>
        <dbReference type="EMBL" id="QMU96084.1"/>
    </source>
</evidence>
<dbReference type="EMBL" id="CP043732">
    <property type="protein sequence ID" value="QMU96084.1"/>
    <property type="molecule type" value="Genomic_DNA"/>
</dbReference>
<dbReference type="InterPro" id="IPR011990">
    <property type="entry name" value="TPR-like_helical_dom_sf"/>
</dbReference>
<protein>
    <recommendedName>
        <fullName evidence="3">Tetratricopeptide repeat protein</fullName>
    </recommendedName>
</protein>
<gene>
    <name evidence="1" type="ORF">FVO59_01900</name>
</gene>
<name>A0A7D8AA01_9MICO</name>
<reference evidence="1 2" key="1">
    <citation type="journal article" date="2020" name="Front. Microbiol.">
        <title>Design of Bacterial Strain-Specific qPCR Assays Using NGS Data and Publicly Available Resources and Its Application to Track Biocontrol Strains.</title>
        <authorList>
            <person name="Hernandez I."/>
            <person name="Sant C."/>
            <person name="Martinez R."/>
            <person name="Fernandez C."/>
        </authorList>
    </citation>
    <scope>NUCLEOTIDE SEQUENCE [LARGE SCALE GENOMIC DNA]</scope>
    <source>
        <strain evidence="1 2">B24</strain>
    </source>
</reference>
<dbReference type="AlphaFoldDB" id="A0A7D8AA01"/>
<organism evidence="1 2">
    <name type="scientific">Microbacterium esteraromaticum</name>
    <dbReference type="NCBI Taxonomy" id="57043"/>
    <lineage>
        <taxon>Bacteria</taxon>
        <taxon>Bacillati</taxon>
        <taxon>Actinomycetota</taxon>
        <taxon>Actinomycetes</taxon>
        <taxon>Micrococcales</taxon>
        <taxon>Microbacteriaceae</taxon>
        <taxon>Microbacterium</taxon>
    </lineage>
</organism>